<dbReference type="PRINTS" id="PR00081">
    <property type="entry name" value="GDHRDH"/>
</dbReference>
<evidence type="ECO:0008006" key="5">
    <source>
        <dbReference type="Google" id="ProtNLM"/>
    </source>
</evidence>
<comment type="similarity">
    <text evidence="1">Belongs to the short-chain dehydrogenases/reductases (SDR) family.</text>
</comment>
<dbReference type="GO" id="GO:0016491">
    <property type="term" value="F:oxidoreductase activity"/>
    <property type="evidence" value="ECO:0007669"/>
    <property type="project" value="UniProtKB-KW"/>
</dbReference>
<organism evidence="3 4">
    <name type="scientific">Tetzosporium hominis</name>
    <dbReference type="NCBI Taxonomy" id="2020506"/>
    <lineage>
        <taxon>Bacteria</taxon>
        <taxon>Bacillati</taxon>
        <taxon>Bacillota</taxon>
        <taxon>Bacilli</taxon>
        <taxon>Bacillales</taxon>
        <taxon>Caryophanaceae</taxon>
        <taxon>Tetzosporium</taxon>
    </lineage>
</organism>
<dbReference type="Proteomes" id="UP000217065">
    <property type="component" value="Unassembled WGS sequence"/>
</dbReference>
<name>A0A264W8F1_9BACL</name>
<evidence type="ECO:0000313" key="3">
    <source>
        <dbReference type="EMBL" id="OZS79307.1"/>
    </source>
</evidence>
<keyword evidence="4" id="KW-1185">Reference proteome</keyword>
<reference evidence="3 4" key="1">
    <citation type="submission" date="2017-07" db="EMBL/GenBank/DDBJ databases">
        <title>Tetzosporium hominis gen.nov. sp.nov.</title>
        <authorList>
            <person name="Tetz G."/>
            <person name="Tetz V."/>
        </authorList>
    </citation>
    <scope>NUCLEOTIDE SEQUENCE [LARGE SCALE GENOMIC DNA]</scope>
    <source>
        <strain evidence="3 4">VT-49</strain>
    </source>
</reference>
<dbReference type="RefSeq" id="WP_094941687.1">
    <property type="nucleotide sequence ID" value="NZ_NOKQ01000134.1"/>
</dbReference>
<gene>
    <name evidence="3" type="ORF">CF394_02495</name>
</gene>
<proteinExistence type="inferred from homology"/>
<dbReference type="AlphaFoldDB" id="A0A264W8F1"/>
<evidence type="ECO:0000256" key="1">
    <source>
        <dbReference type="ARBA" id="ARBA00006484"/>
    </source>
</evidence>
<protein>
    <recommendedName>
        <fullName evidence="5">3-ketoacyl-ACP synthase</fullName>
    </recommendedName>
</protein>
<dbReference type="InterPro" id="IPR002347">
    <property type="entry name" value="SDR_fam"/>
</dbReference>
<dbReference type="OrthoDB" id="9803333at2"/>
<dbReference type="SUPFAM" id="SSF51735">
    <property type="entry name" value="NAD(P)-binding Rossmann-fold domains"/>
    <property type="match status" value="1"/>
</dbReference>
<evidence type="ECO:0000256" key="2">
    <source>
        <dbReference type="ARBA" id="ARBA00023002"/>
    </source>
</evidence>
<evidence type="ECO:0000313" key="4">
    <source>
        <dbReference type="Proteomes" id="UP000217065"/>
    </source>
</evidence>
<dbReference type="PANTHER" id="PTHR43639">
    <property type="entry name" value="OXIDOREDUCTASE, SHORT-CHAIN DEHYDROGENASE/REDUCTASE FAMILY (AFU_ORTHOLOGUE AFUA_5G02870)"/>
    <property type="match status" value="1"/>
</dbReference>
<dbReference type="EMBL" id="NOKQ01000134">
    <property type="protein sequence ID" value="OZS79307.1"/>
    <property type="molecule type" value="Genomic_DNA"/>
</dbReference>
<dbReference type="CDD" id="cd05233">
    <property type="entry name" value="SDR_c"/>
    <property type="match status" value="1"/>
</dbReference>
<dbReference type="InterPro" id="IPR036291">
    <property type="entry name" value="NAD(P)-bd_dom_sf"/>
</dbReference>
<keyword evidence="2" id="KW-0560">Oxidoreductase</keyword>
<dbReference type="PANTHER" id="PTHR43639:SF1">
    <property type="entry name" value="SHORT-CHAIN DEHYDROGENASE_REDUCTASE FAMILY PROTEIN"/>
    <property type="match status" value="1"/>
</dbReference>
<comment type="caution">
    <text evidence="3">The sequence shown here is derived from an EMBL/GenBank/DDBJ whole genome shotgun (WGS) entry which is preliminary data.</text>
</comment>
<dbReference type="Pfam" id="PF13561">
    <property type="entry name" value="adh_short_C2"/>
    <property type="match status" value="1"/>
</dbReference>
<dbReference type="Gene3D" id="3.40.50.720">
    <property type="entry name" value="NAD(P)-binding Rossmann-like Domain"/>
    <property type="match status" value="1"/>
</dbReference>
<sequence>MAQSKFALIVGATGAIGSSTARRLAKEGWNIYLHCNRSHDKGKVLLQELREFYPAQHFSLHSFEMSTKAEMDVSFVFELDAIVFAHGGTLYKEWIETSLKESSALLETYILAPQKLLQALYPKLKDSSIVFIGSIFGDKGASWEVAYSTAKAAQNGLVKSLAREWATLPVRVNSVQAGFIDSGIHGHLTEEDEKVTIASIPLKRKGHPDAIAHAVCFLVGEDSRFITGQQIAVDGGWNLIG</sequence>
<accession>A0A264W8F1</accession>